<organism evidence="5 6">
    <name type="scientific">Alteribacter keqinensis</name>
    <dbReference type="NCBI Taxonomy" id="2483800"/>
    <lineage>
        <taxon>Bacteria</taxon>
        <taxon>Bacillati</taxon>
        <taxon>Bacillota</taxon>
        <taxon>Bacilli</taxon>
        <taxon>Bacillales</taxon>
        <taxon>Bacillaceae</taxon>
        <taxon>Alteribacter</taxon>
    </lineage>
</organism>
<dbReference type="InterPro" id="IPR050237">
    <property type="entry name" value="ATP-dep_AMP-bd_enzyme"/>
</dbReference>
<dbReference type="EMBL" id="RHIB01000004">
    <property type="protein sequence ID" value="RNA66218.1"/>
    <property type="molecule type" value="Genomic_DNA"/>
</dbReference>
<dbReference type="SUPFAM" id="SSF56801">
    <property type="entry name" value="Acetyl-CoA synthetase-like"/>
    <property type="match status" value="1"/>
</dbReference>
<feature type="domain" description="AMP-binding enzyme C-terminal" evidence="4">
    <location>
        <begin position="444"/>
        <end position="519"/>
    </location>
</feature>
<proteinExistence type="inferred from homology"/>
<evidence type="ECO:0000259" key="3">
    <source>
        <dbReference type="Pfam" id="PF00501"/>
    </source>
</evidence>
<comment type="caution">
    <text evidence="5">The sequence shown here is derived from an EMBL/GenBank/DDBJ whole genome shotgun (WGS) entry which is preliminary data.</text>
</comment>
<evidence type="ECO:0000313" key="5">
    <source>
        <dbReference type="EMBL" id="RNA66218.1"/>
    </source>
</evidence>
<comment type="similarity">
    <text evidence="1">Belongs to the ATP-dependent AMP-binding enzyme family.</text>
</comment>
<dbReference type="CDD" id="cd05936">
    <property type="entry name" value="FC-FACS_FadD_like"/>
    <property type="match status" value="1"/>
</dbReference>
<name>A0A3M7TL60_9BACI</name>
<dbReference type="InterPro" id="IPR020845">
    <property type="entry name" value="AMP-binding_CS"/>
</dbReference>
<accession>A0A3M7TL60</accession>
<keyword evidence="2 5" id="KW-0436">Ligase</keyword>
<dbReference type="OrthoDB" id="9803968at2"/>
<dbReference type="Pfam" id="PF00501">
    <property type="entry name" value="AMP-binding"/>
    <property type="match status" value="1"/>
</dbReference>
<keyword evidence="6" id="KW-1185">Reference proteome</keyword>
<dbReference type="PANTHER" id="PTHR43767">
    <property type="entry name" value="LONG-CHAIN-FATTY-ACID--COA LIGASE"/>
    <property type="match status" value="1"/>
</dbReference>
<dbReference type="InterPro" id="IPR000873">
    <property type="entry name" value="AMP-dep_synth/lig_dom"/>
</dbReference>
<dbReference type="Gene3D" id="3.40.50.12780">
    <property type="entry name" value="N-terminal domain of ligase-like"/>
    <property type="match status" value="1"/>
</dbReference>
<evidence type="ECO:0000259" key="4">
    <source>
        <dbReference type="Pfam" id="PF13193"/>
    </source>
</evidence>
<evidence type="ECO:0000313" key="6">
    <source>
        <dbReference type="Proteomes" id="UP000278746"/>
    </source>
</evidence>
<evidence type="ECO:0000256" key="1">
    <source>
        <dbReference type="ARBA" id="ARBA00006432"/>
    </source>
</evidence>
<dbReference type="InterPro" id="IPR025110">
    <property type="entry name" value="AMP-bd_C"/>
</dbReference>
<dbReference type="AlphaFoldDB" id="A0A3M7TL60"/>
<dbReference type="Proteomes" id="UP000278746">
    <property type="component" value="Unassembled WGS sequence"/>
</dbReference>
<dbReference type="PANTHER" id="PTHR43767:SF12">
    <property type="entry name" value="AMP-DEPENDENT SYNTHETASE AND LIGASE"/>
    <property type="match status" value="1"/>
</dbReference>
<dbReference type="Pfam" id="PF13193">
    <property type="entry name" value="AMP-binding_C"/>
    <property type="match status" value="1"/>
</dbReference>
<dbReference type="InterPro" id="IPR045851">
    <property type="entry name" value="AMP-bd_C_sf"/>
</dbReference>
<dbReference type="InterPro" id="IPR042099">
    <property type="entry name" value="ANL_N_sf"/>
</dbReference>
<sequence length="539" mass="60357">MSHQVSEDAGAIPRSLNVPEDSLYHMLKRTVKTNEKRIAVIFDEEKVTYGELFDQVNRLADSWRKLGMKKGEMLGLMLPNQTDYIVCFYAAQALGMTVVQINPNYTPRELVQIIHSAKIKRIVVSKTNLDTVLHVHGLQAIETIIVSDAPDKSEDTEELFSLERQINEGGSVSHDTQIDVKEDVAVIQYTGGTTGQMKGAMLTHYNLVANVEQSFTMYGSNMEQGKEVFLVATPLYHVYAMTAGMNLGIRIGATILLMRKFEIQRALEWIKTYRPTYFPGVPGMYTAFVMHPEVEKYGLDCLKFCSSGSAPLPVEIIKRFEALTGAVIGEGFGMSEASPTTHRNPAEGVRKIGSVGLPLPGTESRIVDDDNQELPPKCVGELIIKGPQIMKGYLNNEADTGNSLRNGWLYTGDLAMMDEDGYFYIVGRKKEMILIGGFNVYPREIENVLYEHQDVKEVAVVGIPHEEKGEVIKAFIVLREGATADVEELKGFCYRNLTRYKVPKDFEIRDALPKNTVGKLLKRSLVEEEIGNQKKERDE</sequence>
<dbReference type="FunFam" id="3.40.50.12780:FF:000003">
    <property type="entry name" value="Long-chain-fatty-acid--CoA ligase FadD"/>
    <property type="match status" value="1"/>
</dbReference>
<reference evidence="5 6" key="1">
    <citation type="submission" date="2018-10" db="EMBL/GenBank/DDBJ databases">
        <title>Bacillus Keqinensis sp. nov., a moderately halophilic bacterium isolated from a saline-alkaline lake.</title>
        <authorList>
            <person name="Wang H."/>
        </authorList>
    </citation>
    <scope>NUCLEOTIDE SEQUENCE [LARGE SCALE GENOMIC DNA]</scope>
    <source>
        <strain evidence="5 6">KQ-3</strain>
    </source>
</reference>
<dbReference type="RefSeq" id="WP_122901600.1">
    <property type="nucleotide sequence ID" value="NZ_RHIB01000004.1"/>
</dbReference>
<protein>
    <submittedName>
        <fullName evidence="5">Long-chain fatty acid--CoA ligase</fullName>
    </submittedName>
</protein>
<dbReference type="PROSITE" id="PS00455">
    <property type="entry name" value="AMP_BINDING"/>
    <property type="match status" value="1"/>
</dbReference>
<feature type="domain" description="AMP-dependent synthetase/ligase" evidence="3">
    <location>
        <begin position="28"/>
        <end position="394"/>
    </location>
</feature>
<dbReference type="Gene3D" id="3.30.300.30">
    <property type="match status" value="1"/>
</dbReference>
<dbReference type="FunFam" id="3.30.300.30:FF:000008">
    <property type="entry name" value="2,3-dihydroxybenzoate-AMP ligase"/>
    <property type="match status" value="1"/>
</dbReference>
<gene>
    <name evidence="5" type="ORF">EBO34_19000</name>
</gene>
<evidence type="ECO:0000256" key="2">
    <source>
        <dbReference type="ARBA" id="ARBA00022598"/>
    </source>
</evidence>
<dbReference type="GO" id="GO:0016877">
    <property type="term" value="F:ligase activity, forming carbon-sulfur bonds"/>
    <property type="evidence" value="ECO:0007669"/>
    <property type="project" value="UniProtKB-ARBA"/>
</dbReference>